<comment type="cofactor">
    <cofactor evidence="1">
        <name>heme b</name>
        <dbReference type="ChEBI" id="CHEBI:60344"/>
    </cofactor>
</comment>
<keyword evidence="3" id="KW-0349">Heme</keyword>
<dbReference type="PANTHER" id="PTHR33577">
    <property type="entry name" value="STERIGMATOCYSTIN BIOSYNTHESIS PEROXIDASE STCC-RELATED"/>
    <property type="match status" value="1"/>
</dbReference>
<evidence type="ECO:0000256" key="6">
    <source>
        <dbReference type="ARBA" id="ARBA00023004"/>
    </source>
</evidence>
<keyword evidence="2" id="KW-0575">Peroxidase</keyword>
<keyword evidence="4" id="KW-0479">Metal-binding</keyword>
<dbReference type="AlphaFoldDB" id="A0A8H6Z301"/>
<dbReference type="InterPro" id="IPR036851">
    <property type="entry name" value="Chloroperoxidase-like_sf"/>
</dbReference>
<keyword evidence="5" id="KW-0560">Oxidoreductase</keyword>
<evidence type="ECO:0000256" key="5">
    <source>
        <dbReference type="ARBA" id="ARBA00023002"/>
    </source>
</evidence>
<dbReference type="OrthoDB" id="407298at2759"/>
<proteinExistence type="inferred from homology"/>
<evidence type="ECO:0000256" key="4">
    <source>
        <dbReference type="ARBA" id="ARBA00022723"/>
    </source>
</evidence>
<organism evidence="9 10">
    <name type="scientific">Mycena venus</name>
    <dbReference type="NCBI Taxonomy" id="2733690"/>
    <lineage>
        <taxon>Eukaryota</taxon>
        <taxon>Fungi</taxon>
        <taxon>Dikarya</taxon>
        <taxon>Basidiomycota</taxon>
        <taxon>Agaricomycotina</taxon>
        <taxon>Agaricomycetes</taxon>
        <taxon>Agaricomycetidae</taxon>
        <taxon>Agaricales</taxon>
        <taxon>Marasmiineae</taxon>
        <taxon>Mycenaceae</taxon>
        <taxon>Mycena</taxon>
    </lineage>
</organism>
<dbReference type="Pfam" id="PF01328">
    <property type="entry name" value="Peroxidase_2"/>
    <property type="match status" value="1"/>
</dbReference>
<evidence type="ECO:0000256" key="2">
    <source>
        <dbReference type="ARBA" id="ARBA00022559"/>
    </source>
</evidence>
<dbReference type="Proteomes" id="UP000620124">
    <property type="component" value="Unassembled WGS sequence"/>
</dbReference>
<gene>
    <name evidence="9" type="ORF">MVEN_00305900</name>
</gene>
<dbReference type="Gene3D" id="1.10.489.10">
    <property type="entry name" value="Chloroperoxidase-like"/>
    <property type="match status" value="1"/>
</dbReference>
<dbReference type="GO" id="GO:0046872">
    <property type="term" value="F:metal ion binding"/>
    <property type="evidence" value="ECO:0007669"/>
    <property type="project" value="UniProtKB-KW"/>
</dbReference>
<dbReference type="PANTHER" id="PTHR33577:SF9">
    <property type="entry name" value="PEROXIDASE STCC"/>
    <property type="match status" value="1"/>
</dbReference>
<protein>
    <recommendedName>
        <fullName evidence="8">Heme haloperoxidase family profile domain-containing protein</fullName>
    </recommendedName>
</protein>
<evidence type="ECO:0000256" key="7">
    <source>
        <dbReference type="ARBA" id="ARBA00025795"/>
    </source>
</evidence>
<sequence>MVLNAAIDGFNVQPDTIILAAKLGLLSGNDFATFNLDGLTLLTLPSHATMRPLEISNLPFNETTFSTLANANPGVDYYNTTSAGQVQRDRLADSIAINPNVTNTLKEFNFRSGASGLYLSVMGDPLTDVAPKKHIFFRRERMPIEEGWKRSAIPITSETMAPLVGDIMAASNWTPTQACEPIVLGPGIIL</sequence>
<evidence type="ECO:0000259" key="8">
    <source>
        <dbReference type="PROSITE" id="PS51405"/>
    </source>
</evidence>
<evidence type="ECO:0000313" key="9">
    <source>
        <dbReference type="EMBL" id="KAF7369742.1"/>
    </source>
</evidence>
<dbReference type="PROSITE" id="PS51405">
    <property type="entry name" value="HEME_HALOPEROXIDASE"/>
    <property type="match status" value="1"/>
</dbReference>
<comment type="similarity">
    <text evidence="7">Belongs to the chloroperoxidase family.</text>
</comment>
<keyword evidence="6" id="KW-0408">Iron</keyword>
<dbReference type="EMBL" id="JACAZI010000002">
    <property type="protein sequence ID" value="KAF7369742.1"/>
    <property type="molecule type" value="Genomic_DNA"/>
</dbReference>
<feature type="domain" description="Heme haloperoxidase family profile" evidence="8">
    <location>
        <begin position="1"/>
        <end position="165"/>
    </location>
</feature>
<name>A0A8H6Z301_9AGAR</name>
<evidence type="ECO:0000256" key="1">
    <source>
        <dbReference type="ARBA" id="ARBA00001970"/>
    </source>
</evidence>
<dbReference type="GO" id="GO:0004601">
    <property type="term" value="F:peroxidase activity"/>
    <property type="evidence" value="ECO:0007669"/>
    <property type="project" value="UniProtKB-KW"/>
</dbReference>
<accession>A0A8H6Z301</accession>
<keyword evidence="10" id="KW-1185">Reference proteome</keyword>
<evidence type="ECO:0000313" key="10">
    <source>
        <dbReference type="Proteomes" id="UP000620124"/>
    </source>
</evidence>
<comment type="caution">
    <text evidence="9">The sequence shown here is derived from an EMBL/GenBank/DDBJ whole genome shotgun (WGS) entry which is preliminary data.</text>
</comment>
<reference evidence="9" key="1">
    <citation type="submission" date="2020-05" db="EMBL/GenBank/DDBJ databases">
        <title>Mycena genomes resolve the evolution of fungal bioluminescence.</title>
        <authorList>
            <person name="Tsai I.J."/>
        </authorList>
    </citation>
    <scope>NUCLEOTIDE SEQUENCE</scope>
    <source>
        <strain evidence="9">CCC161011</strain>
    </source>
</reference>
<dbReference type="InterPro" id="IPR000028">
    <property type="entry name" value="Chloroperoxidase"/>
</dbReference>
<evidence type="ECO:0000256" key="3">
    <source>
        <dbReference type="ARBA" id="ARBA00022617"/>
    </source>
</evidence>